<dbReference type="SMART" id="SM00642">
    <property type="entry name" value="Aamy"/>
    <property type="match status" value="1"/>
</dbReference>
<dbReference type="EMBL" id="BJTG01000003">
    <property type="protein sequence ID" value="GEJ56439.1"/>
    <property type="molecule type" value="Genomic_DNA"/>
</dbReference>
<dbReference type="Proteomes" id="UP000503640">
    <property type="component" value="Unassembled WGS sequence"/>
</dbReference>
<dbReference type="RefSeq" id="WP_176063964.1">
    <property type="nucleotide sequence ID" value="NZ_BJTG01000003.1"/>
</dbReference>
<organism evidence="2 3">
    <name type="scientific">Anaeromyxobacter diazotrophicus</name>
    <dbReference type="NCBI Taxonomy" id="2590199"/>
    <lineage>
        <taxon>Bacteria</taxon>
        <taxon>Pseudomonadati</taxon>
        <taxon>Myxococcota</taxon>
        <taxon>Myxococcia</taxon>
        <taxon>Myxococcales</taxon>
        <taxon>Cystobacterineae</taxon>
        <taxon>Anaeromyxobacteraceae</taxon>
        <taxon>Anaeromyxobacter</taxon>
    </lineage>
</organism>
<reference evidence="3" key="1">
    <citation type="journal article" date="2020" name="Appl. Environ. Microbiol.">
        <title>Diazotrophic Anaeromyxobacter Isolates from Soils.</title>
        <authorList>
            <person name="Masuda Y."/>
            <person name="Yamanaka H."/>
            <person name="Xu Z.X."/>
            <person name="Shiratori Y."/>
            <person name="Aono T."/>
            <person name="Amachi S."/>
            <person name="Senoo K."/>
            <person name="Itoh H."/>
        </authorList>
    </citation>
    <scope>NUCLEOTIDE SEQUENCE [LARGE SCALE GENOMIC DNA]</scope>
    <source>
        <strain evidence="3">R267</strain>
    </source>
</reference>
<dbReference type="Pfam" id="PF00128">
    <property type="entry name" value="Alpha-amylase"/>
    <property type="match status" value="1"/>
</dbReference>
<keyword evidence="3" id="KW-1185">Reference proteome</keyword>
<feature type="domain" description="Glycosyl hydrolase family 13 catalytic" evidence="1">
    <location>
        <begin position="33"/>
        <end position="590"/>
    </location>
</feature>
<evidence type="ECO:0000259" key="1">
    <source>
        <dbReference type="SMART" id="SM00642"/>
    </source>
</evidence>
<sequence>MSASPGEPPLSSDALYGELRAAAKDGGCASRRPASTYRLQLTKDFTFDRAAEVAPYLHALGVTDVYLSPILEAAPGSTHGYDVVDHGRISRELGGDAGYARLCEALARHGLGQLVDFVPNHMGVGPQNAWWMEVLENGPSSRYAHFFDVDWRPLKAELENKVLVPILGDQYGVVLERGELRLVREGGSFFITYFDHRFPVAPRQVPQVLAHRLEELREKLGSEEPSVWELESICTSLVKLAPRSETDPQKVAERAREKEVAKRRLAALCETSPAVREHLDANVALFNGRVGDPRSFDLLDRLLDTQAYRLAFWRVAGEEINYRRFFDVNGLAAIRMEDPRVFDEAHRLVLELFRRGQVNGLRIDHPDGLYDPTAYFRRLQASALLAEARALAERRGARLEAAEEAALRARVEAGLAEGELPPRPLFVLAEKILSGRERMPESWAIDGTTGYEFLAAVSGLFVDGAAEESVTEGYARFIGLREDFGDLAYRKKRLITSSSMASEINMLAQRLNRISETNRRTRDFTLNELRRALVEFVSNFPIYRTYVTPEGEVDERDRQYVEATLQRARRRSPVTDPSIYEFLRDVLLLRYPEALSPAERAEWLEFTLKLQQVTGPVTAKALEDTAFYIYDRLVSLNEVGGEPREFGTPPQAFHELNASRRERWPGSLAATSTHDTKRSEDVRVRVAALSEVPREWRALTARWHRQNRQFKTDVEGEPAPDRNDEYLLYQTLLGSYPDPPPRAGCGEARCYLARVTAYMQKAMREAKVRTSWTHVDVGYEQAVTRFVEGVLASGEFLESFLPFARRVAAAGRLSSLSQVALKLGSPGPCDVYQGCELWDLSLVDPDNRRPIDFTLRARLVEELARRAGEGPAARAALAREVSQPEALRDGRAKLLLLREGLLLRRERPALFLEGSYQPLAAEGPHADRVVAFARRRRGEALVCVAPRLVLGLLDGAGAAAPRWDGRLVLPAGFPGPLVDIVTGARHAGETLALSELFAGFPVALLARVEGGRR</sequence>
<dbReference type="GO" id="GO:0047470">
    <property type="term" value="F:(1,4)-alpha-D-glucan 1-alpha-D-glucosylmutase activity"/>
    <property type="evidence" value="ECO:0007669"/>
    <property type="project" value="TreeGrafter"/>
</dbReference>
<accession>A0A7I9VJT1</accession>
<name>A0A7I9VJT1_9BACT</name>
<dbReference type="NCBIfam" id="TIGR02401">
    <property type="entry name" value="trehalose_TreY"/>
    <property type="match status" value="1"/>
</dbReference>
<comment type="caution">
    <text evidence="2">The sequence shown here is derived from an EMBL/GenBank/DDBJ whole genome shotgun (WGS) entry which is preliminary data.</text>
</comment>
<gene>
    <name evidence="2" type="ORF">AMYX_11800</name>
</gene>
<dbReference type="GO" id="GO:0030980">
    <property type="term" value="P:alpha-glucan catabolic process"/>
    <property type="evidence" value="ECO:0007669"/>
    <property type="project" value="TreeGrafter"/>
</dbReference>
<evidence type="ECO:0000313" key="3">
    <source>
        <dbReference type="Proteomes" id="UP000503640"/>
    </source>
</evidence>
<dbReference type="GO" id="GO:0005992">
    <property type="term" value="P:trehalose biosynthetic process"/>
    <property type="evidence" value="ECO:0007669"/>
    <property type="project" value="TreeGrafter"/>
</dbReference>
<dbReference type="AlphaFoldDB" id="A0A7I9VJT1"/>
<dbReference type="CDD" id="cd11336">
    <property type="entry name" value="AmyAc_MTSase"/>
    <property type="match status" value="1"/>
</dbReference>
<proteinExistence type="predicted"/>
<dbReference type="SUPFAM" id="SSF51445">
    <property type="entry name" value="(Trans)glycosidases"/>
    <property type="match status" value="1"/>
</dbReference>
<protein>
    <submittedName>
        <fullName evidence="2">Maltooligosyl trehalose synthase</fullName>
    </submittedName>
</protein>
<dbReference type="PANTHER" id="PTHR10357:SF216">
    <property type="entry name" value="MALTOOLIGOSYL TREHALOSE SYNTHASE-RELATED"/>
    <property type="match status" value="1"/>
</dbReference>
<dbReference type="InterPro" id="IPR017853">
    <property type="entry name" value="GH"/>
</dbReference>
<dbReference type="PANTHER" id="PTHR10357">
    <property type="entry name" value="ALPHA-AMYLASE FAMILY MEMBER"/>
    <property type="match status" value="1"/>
</dbReference>
<dbReference type="InterPro" id="IPR006047">
    <property type="entry name" value="GH13_cat_dom"/>
</dbReference>
<dbReference type="Gene3D" id="3.20.20.80">
    <property type="entry name" value="Glycosidases"/>
    <property type="match status" value="4"/>
</dbReference>
<evidence type="ECO:0000313" key="2">
    <source>
        <dbReference type="EMBL" id="GEJ56439.1"/>
    </source>
</evidence>
<dbReference type="InterPro" id="IPR012767">
    <property type="entry name" value="Trehalose_TreY"/>
</dbReference>